<gene>
    <name evidence="5" type="ORF">SAMN05192558_1178</name>
</gene>
<dbReference type="EMBL" id="FNJB01000017">
    <property type="protein sequence ID" value="SDP84532.1"/>
    <property type="molecule type" value="Genomic_DNA"/>
</dbReference>
<dbReference type="InterPro" id="IPR012074">
    <property type="entry name" value="GAF_ANTAR"/>
</dbReference>
<evidence type="ECO:0000259" key="3">
    <source>
        <dbReference type="SMART" id="SM00065"/>
    </source>
</evidence>
<dbReference type="InterPro" id="IPR029016">
    <property type="entry name" value="GAF-like_dom_sf"/>
</dbReference>
<dbReference type="Gene3D" id="3.30.450.40">
    <property type="match status" value="1"/>
</dbReference>
<accession>A0A1H0W1G2</accession>
<evidence type="ECO:0000313" key="6">
    <source>
        <dbReference type="Proteomes" id="UP000199651"/>
    </source>
</evidence>
<dbReference type="Gene3D" id="1.10.10.10">
    <property type="entry name" value="Winged helix-like DNA-binding domain superfamily/Winged helix DNA-binding domain"/>
    <property type="match status" value="1"/>
</dbReference>
<name>A0A1H0W1G2_9PSEU</name>
<dbReference type="Proteomes" id="UP000199651">
    <property type="component" value="Unassembled WGS sequence"/>
</dbReference>
<sequence length="236" mass="24923">MDGHGRERLWRAIAARAREPGDEWWAQAVCEACVEVLTVDAATLALRASDRAQELLGASDDWAADVAALQYTVGEGPGVEAYTGGGPVLVADLNSDQARWPGFVDAALAAGIGSVFAFPMQVGAIRMGTLELFGRRPGGLPQAAVADAALLADFATAALIHGAAEAERAGLDYTPRPVASFQDVNVATGMLAAQLRIGLDDAFARLRAHAFATYQPLLHMARDVLERRISLDELAD</sequence>
<dbReference type="GO" id="GO:0003723">
    <property type="term" value="F:RNA binding"/>
    <property type="evidence" value="ECO:0007669"/>
    <property type="project" value="InterPro"/>
</dbReference>
<dbReference type="STRING" id="504798.SAMN05421871_1078"/>
<evidence type="ECO:0000256" key="1">
    <source>
        <dbReference type="ARBA" id="ARBA00023015"/>
    </source>
</evidence>
<dbReference type="PIRSF" id="PIRSF036625">
    <property type="entry name" value="GAF_ANTAR"/>
    <property type="match status" value="1"/>
</dbReference>
<evidence type="ECO:0000256" key="2">
    <source>
        <dbReference type="ARBA" id="ARBA00023163"/>
    </source>
</evidence>
<dbReference type="InterPro" id="IPR003018">
    <property type="entry name" value="GAF"/>
</dbReference>
<organism evidence="5 6">
    <name type="scientific">Actinokineospora alba</name>
    <dbReference type="NCBI Taxonomy" id="504798"/>
    <lineage>
        <taxon>Bacteria</taxon>
        <taxon>Bacillati</taxon>
        <taxon>Actinomycetota</taxon>
        <taxon>Actinomycetes</taxon>
        <taxon>Pseudonocardiales</taxon>
        <taxon>Pseudonocardiaceae</taxon>
        <taxon>Actinokineospora</taxon>
    </lineage>
</organism>
<dbReference type="InterPro" id="IPR005561">
    <property type="entry name" value="ANTAR"/>
</dbReference>
<dbReference type="AlphaFoldDB" id="A0A1H0W1G2"/>
<keyword evidence="1" id="KW-0805">Transcription regulation</keyword>
<keyword evidence="2" id="KW-0804">Transcription</keyword>
<dbReference type="Pfam" id="PF13185">
    <property type="entry name" value="GAF_2"/>
    <property type="match status" value="1"/>
</dbReference>
<evidence type="ECO:0000259" key="4">
    <source>
        <dbReference type="SMART" id="SM01012"/>
    </source>
</evidence>
<dbReference type="SMART" id="SM01012">
    <property type="entry name" value="ANTAR"/>
    <property type="match status" value="1"/>
</dbReference>
<protein>
    <submittedName>
        <fullName evidence="5">ANTAR domain-containing protein</fullName>
    </submittedName>
</protein>
<keyword evidence="6" id="KW-1185">Reference proteome</keyword>
<dbReference type="InterPro" id="IPR036388">
    <property type="entry name" value="WH-like_DNA-bd_sf"/>
</dbReference>
<dbReference type="SUPFAM" id="SSF55781">
    <property type="entry name" value="GAF domain-like"/>
    <property type="match status" value="1"/>
</dbReference>
<proteinExistence type="predicted"/>
<reference evidence="6" key="1">
    <citation type="submission" date="2016-10" db="EMBL/GenBank/DDBJ databases">
        <authorList>
            <person name="Varghese N."/>
            <person name="Submissions S."/>
        </authorList>
    </citation>
    <scope>NUCLEOTIDE SEQUENCE [LARGE SCALE GENOMIC DNA]</scope>
    <source>
        <strain evidence="6">IBRC-M 10655</strain>
    </source>
</reference>
<evidence type="ECO:0000313" key="5">
    <source>
        <dbReference type="EMBL" id="SDP84532.1"/>
    </source>
</evidence>
<feature type="domain" description="GAF" evidence="3">
    <location>
        <begin position="5"/>
        <end position="169"/>
    </location>
</feature>
<dbReference type="SMART" id="SM00065">
    <property type="entry name" value="GAF"/>
    <property type="match status" value="1"/>
</dbReference>
<feature type="domain" description="ANTAR" evidence="4">
    <location>
        <begin position="170"/>
        <end position="225"/>
    </location>
</feature>
<dbReference type="RefSeq" id="WP_228770290.1">
    <property type="nucleotide sequence ID" value="NZ_FNDV01000007.1"/>
</dbReference>